<gene>
    <name evidence="6" type="ORF">B0H16DRAFT_1733362</name>
</gene>
<keyword evidence="2" id="KW-0805">Transcription regulation</keyword>
<evidence type="ECO:0000259" key="5">
    <source>
        <dbReference type="Pfam" id="PF04153"/>
    </source>
</evidence>
<dbReference type="InterPro" id="IPR038635">
    <property type="entry name" value="CCR4-NOT_su2/3/5_C_sf"/>
</dbReference>
<dbReference type="InterPro" id="IPR007282">
    <property type="entry name" value="NOT2/3/5_C"/>
</dbReference>
<comment type="caution">
    <text evidence="6">The sequence shown here is derived from an EMBL/GenBank/DDBJ whole genome shotgun (WGS) entry which is preliminary data.</text>
</comment>
<accession>A0AAD7MTB7</accession>
<dbReference type="GO" id="GO:0000289">
    <property type="term" value="P:nuclear-transcribed mRNA poly(A) tail shortening"/>
    <property type="evidence" value="ECO:0007669"/>
    <property type="project" value="UniProtKB-ARBA"/>
</dbReference>
<dbReference type="EMBL" id="JARKIB010000154">
    <property type="protein sequence ID" value="KAJ7731197.1"/>
    <property type="molecule type" value="Genomic_DNA"/>
</dbReference>
<keyword evidence="7" id="KW-1185">Reference proteome</keyword>
<keyword evidence="3" id="KW-0804">Transcription</keyword>
<evidence type="ECO:0000256" key="3">
    <source>
        <dbReference type="ARBA" id="ARBA00023163"/>
    </source>
</evidence>
<organism evidence="6 7">
    <name type="scientific">Mycena metata</name>
    <dbReference type="NCBI Taxonomy" id="1033252"/>
    <lineage>
        <taxon>Eukaryota</taxon>
        <taxon>Fungi</taxon>
        <taxon>Dikarya</taxon>
        <taxon>Basidiomycota</taxon>
        <taxon>Agaricomycotina</taxon>
        <taxon>Agaricomycetes</taxon>
        <taxon>Agaricomycetidae</taxon>
        <taxon>Agaricales</taxon>
        <taxon>Marasmiineae</taxon>
        <taxon>Mycenaceae</taxon>
        <taxon>Mycena</taxon>
    </lineage>
</organism>
<dbReference type="AlphaFoldDB" id="A0AAD7MTB7"/>
<dbReference type="InterPro" id="IPR040168">
    <property type="entry name" value="Not2/3/5"/>
</dbReference>
<evidence type="ECO:0000313" key="6">
    <source>
        <dbReference type="EMBL" id="KAJ7731197.1"/>
    </source>
</evidence>
<comment type="similarity">
    <text evidence="1">Belongs to the CNOT2/3/5 family.</text>
</comment>
<dbReference type="Gene3D" id="2.30.30.1020">
    <property type="entry name" value="CCR4-NOT complex subunit 2/3/5, C-terminal domain"/>
    <property type="match status" value="1"/>
</dbReference>
<evidence type="ECO:0000256" key="2">
    <source>
        <dbReference type="ARBA" id="ARBA00023015"/>
    </source>
</evidence>
<proteinExistence type="inferred from homology"/>
<dbReference type="PANTHER" id="PTHR23326">
    <property type="entry name" value="CCR4 NOT-RELATED"/>
    <property type="match status" value="1"/>
</dbReference>
<feature type="domain" description="NOT2/NOT3/NOT5 C-terminal" evidence="5">
    <location>
        <begin position="88"/>
        <end position="135"/>
    </location>
</feature>
<dbReference type="Proteomes" id="UP001215598">
    <property type="component" value="Unassembled WGS sequence"/>
</dbReference>
<evidence type="ECO:0000256" key="1">
    <source>
        <dbReference type="ARBA" id="ARBA00007682"/>
    </source>
</evidence>
<sequence length="145" mass="16089">MTDGALHYPDRPLSTSLHLTRRRRLILAAAGADTPDAFDATPPPTIGTRQPGTTGGCAETMGEVEGTTKPAIVASPLSPASTRAVADTSQLKRQFWRFHVKLLKYSTWFQRHSEPHAITEEYEQGVYVYFDWGLALSKKEGRFQV</sequence>
<protein>
    <recommendedName>
        <fullName evidence="5">NOT2/NOT3/NOT5 C-terminal domain-containing protein</fullName>
    </recommendedName>
</protein>
<dbReference type="GO" id="GO:0006355">
    <property type="term" value="P:regulation of DNA-templated transcription"/>
    <property type="evidence" value="ECO:0007669"/>
    <property type="project" value="InterPro"/>
</dbReference>
<feature type="region of interest" description="Disordered" evidence="4">
    <location>
        <begin position="34"/>
        <end position="55"/>
    </location>
</feature>
<dbReference type="Pfam" id="PF04153">
    <property type="entry name" value="NOT2_3_5_C"/>
    <property type="match status" value="1"/>
</dbReference>
<dbReference type="GO" id="GO:0030015">
    <property type="term" value="C:CCR4-NOT core complex"/>
    <property type="evidence" value="ECO:0007669"/>
    <property type="project" value="InterPro"/>
</dbReference>
<evidence type="ECO:0000313" key="7">
    <source>
        <dbReference type="Proteomes" id="UP001215598"/>
    </source>
</evidence>
<evidence type="ECO:0000256" key="4">
    <source>
        <dbReference type="SAM" id="MobiDB-lite"/>
    </source>
</evidence>
<name>A0AAD7MTB7_9AGAR</name>
<reference evidence="6" key="1">
    <citation type="submission" date="2023-03" db="EMBL/GenBank/DDBJ databases">
        <title>Massive genome expansion in bonnet fungi (Mycena s.s.) driven by repeated elements and novel gene families across ecological guilds.</title>
        <authorList>
            <consortium name="Lawrence Berkeley National Laboratory"/>
            <person name="Harder C.B."/>
            <person name="Miyauchi S."/>
            <person name="Viragh M."/>
            <person name="Kuo A."/>
            <person name="Thoen E."/>
            <person name="Andreopoulos B."/>
            <person name="Lu D."/>
            <person name="Skrede I."/>
            <person name="Drula E."/>
            <person name="Henrissat B."/>
            <person name="Morin E."/>
            <person name="Kohler A."/>
            <person name="Barry K."/>
            <person name="LaButti K."/>
            <person name="Morin E."/>
            <person name="Salamov A."/>
            <person name="Lipzen A."/>
            <person name="Mereny Z."/>
            <person name="Hegedus B."/>
            <person name="Baldrian P."/>
            <person name="Stursova M."/>
            <person name="Weitz H."/>
            <person name="Taylor A."/>
            <person name="Grigoriev I.V."/>
            <person name="Nagy L.G."/>
            <person name="Martin F."/>
            <person name="Kauserud H."/>
        </authorList>
    </citation>
    <scope>NUCLEOTIDE SEQUENCE</scope>
    <source>
        <strain evidence="6">CBHHK182m</strain>
    </source>
</reference>